<keyword evidence="9 11" id="KW-0472">Membrane</keyword>
<evidence type="ECO:0000256" key="11">
    <source>
        <dbReference type="PROSITE-ProRule" id="PRU01360"/>
    </source>
</evidence>
<feature type="chain" id="PRO_5028394901" evidence="13">
    <location>
        <begin position="30"/>
        <end position="807"/>
    </location>
</feature>
<dbReference type="InterPro" id="IPR036942">
    <property type="entry name" value="Beta-barrel_TonB_sf"/>
</dbReference>
<dbReference type="PROSITE" id="PS52016">
    <property type="entry name" value="TONB_DEPENDENT_REC_3"/>
    <property type="match status" value="1"/>
</dbReference>
<accession>A0A6S6XZS0</accession>
<evidence type="ECO:0000256" key="6">
    <source>
        <dbReference type="ARBA" id="ARBA00023004"/>
    </source>
</evidence>
<evidence type="ECO:0000256" key="8">
    <source>
        <dbReference type="ARBA" id="ARBA00023077"/>
    </source>
</evidence>
<feature type="domain" description="TonB-dependent receptor plug" evidence="15">
    <location>
        <begin position="48"/>
        <end position="157"/>
    </location>
</feature>
<dbReference type="OrthoDB" id="8538693at2"/>
<protein>
    <submittedName>
        <fullName evidence="16">Putative TonB-dependent receptor</fullName>
    </submittedName>
</protein>
<dbReference type="GO" id="GO:0009279">
    <property type="term" value="C:cell outer membrane"/>
    <property type="evidence" value="ECO:0007669"/>
    <property type="project" value="UniProtKB-SubCell"/>
</dbReference>
<feature type="domain" description="TonB-dependent receptor-like beta-barrel" evidence="14">
    <location>
        <begin position="312"/>
        <end position="772"/>
    </location>
</feature>
<dbReference type="InterPro" id="IPR012910">
    <property type="entry name" value="Plug_dom"/>
</dbReference>
<dbReference type="PANTHER" id="PTHR32552:SF81">
    <property type="entry name" value="TONB-DEPENDENT OUTER MEMBRANE RECEPTOR"/>
    <property type="match status" value="1"/>
</dbReference>
<keyword evidence="10 11" id="KW-0998">Cell outer membrane</keyword>
<feature type="signal peptide" evidence="13">
    <location>
        <begin position="1"/>
        <end position="29"/>
    </location>
</feature>
<keyword evidence="13" id="KW-0732">Signal</keyword>
<evidence type="ECO:0000256" key="12">
    <source>
        <dbReference type="RuleBase" id="RU003357"/>
    </source>
</evidence>
<dbReference type="InterPro" id="IPR039426">
    <property type="entry name" value="TonB-dep_rcpt-like"/>
</dbReference>
<dbReference type="Gene3D" id="2.40.170.20">
    <property type="entry name" value="TonB-dependent receptor, beta-barrel domain"/>
    <property type="match status" value="1"/>
</dbReference>
<dbReference type="KEGG" id="doe:DENOEST_3329"/>
<keyword evidence="5 11" id="KW-0812">Transmembrane</keyword>
<keyword evidence="17" id="KW-1185">Reference proteome</keyword>
<evidence type="ECO:0000313" key="17">
    <source>
        <dbReference type="Proteomes" id="UP000515733"/>
    </source>
</evidence>
<name>A0A6S6XZS0_9PROT</name>
<dbReference type="AlphaFoldDB" id="A0A6S6XZS0"/>
<evidence type="ECO:0000256" key="13">
    <source>
        <dbReference type="SAM" id="SignalP"/>
    </source>
</evidence>
<dbReference type="GO" id="GO:0006826">
    <property type="term" value="P:iron ion transport"/>
    <property type="evidence" value="ECO:0007669"/>
    <property type="project" value="UniProtKB-KW"/>
</dbReference>
<dbReference type="Proteomes" id="UP000515733">
    <property type="component" value="Chromosome"/>
</dbReference>
<gene>
    <name evidence="16" type="ORF">DENOEST_3329</name>
</gene>
<proteinExistence type="inferred from homology"/>
<evidence type="ECO:0000313" key="16">
    <source>
        <dbReference type="EMBL" id="CAB1370483.1"/>
    </source>
</evidence>
<dbReference type="SUPFAM" id="SSF56935">
    <property type="entry name" value="Porins"/>
    <property type="match status" value="1"/>
</dbReference>
<keyword evidence="2 11" id="KW-0813">Transport</keyword>
<keyword evidence="16" id="KW-0675">Receptor</keyword>
<evidence type="ECO:0000256" key="10">
    <source>
        <dbReference type="ARBA" id="ARBA00023237"/>
    </source>
</evidence>
<keyword evidence="7" id="KW-0406">Ion transport</keyword>
<evidence type="ECO:0000256" key="1">
    <source>
        <dbReference type="ARBA" id="ARBA00004571"/>
    </source>
</evidence>
<dbReference type="Pfam" id="PF07715">
    <property type="entry name" value="Plug"/>
    <property type="match status" value="1"/>
</dbReference>
<keyword evidence="8 12" id="KW-0798">TonB box</keyword>
<keyword evidence="3 11" id="KW-1134">Transmembrane beta strand</keyword>
<evidence type="ECO:0000256" key="5">
    <source>
        <dbReference type="ARBA" id="ARBA00022692"/>
    </source>
</evidence>
<keyword evidence="4" id="KW-0410">Iron transport</keyword>
<sequence length="807" mass="88281">MKKIEHGFTMRTLPLLIAALSGVPSLAYAQGAALEEVIVTAQKRSENLQDVPISVQALNSKALENAGIVSLSDIRAAVPGLTIDTYPGSSEMLYPSIRGIVPNSIQTSVPIPMAIHLDGVALTQLAGLNLAGADLERIEVLKGPQGVLAGRNATGGAINIVTVKPELGRFGFKQQVTVAERGQWLSKTVVNVPLSDNFAAKISYLHSERDHLGVKNSAPGGPKLGEKKTDSWRLDLRWKAANNVMVDYGYDRAQTDSIDLPNQCLVPFGSTSFLPFLATVDPRVSSVINGCSTSKLSSLNVPFNMPKNRNIAEGHNLTVTWDVDPKLTFRSITGYRKVDTKNNVLYTASAGDAYLIRSDGLPISFLGGTTPFDGQSHPWVVFNESWSQEFQLLGDVSDNFKYTTGVYVSSEKGHQAQGPGIFFTVPDALFLSTFNPADIGVDMATLEHRSVTARNSTWALFGQFSWRPDILSRKLEVVPGIRYTRDHRQAVGMNQRGESYFYTATATPGVNNLLFSVPNPLAYANVAGDNSFSKTTPTVSLNYHWNDGLMTYLKVAKGYVTGGFDDQQGTAAGFAKGFDPETITSYELGMKGEFLDRRLRINGAVFQSEYKNEQKTVVHPGNVWAIENVGTSKYNGMELDITAQVSQGFRVSASATWLDHKYAKWMDKDPTSPTFGTDVSRMRKLVVPKVSYSINLDYRFPDLGLPGKLDANLNFAHKDSQSTPIDLSNPVSANFITTPKYDVMNGRLALSQIKVGPGGNGDLTVALWGKNLNDKKYHNFNLTNTSADQVTTWSEPRTYGIDVIYNY</sequence>
<evidence type="ECO:0000259" key="14">
    <source>
        <dbReference type="Pfam" id="PF00593"/>
    </source>
</evidence>
<comment type="similarity">
    <text evidence="11 12">Belongs to the TonB-dependent receptor family.</text>
</comment>
<dbReference type="EMBL" id="LR778301">
    <property type="protein sequence ID" value="CAB1370483.1"/>
    <property type="molecule type" value="Genomic_DNA"/>
</dbReference>
<reference evidence="16 17" key="1">
    <citation type="submission" date="2020-03" db="EMBL/GenBank/DDBJ databases">
        <authorList>
            <consortium name="Genoscope - CEA"/>
            <person name="William W."/>
        </authorList>
    </citation>
    <scope>NUCLEOTIDE SEQUENCE [LARGE SCALE GENOMIC DNA]</scope>
    <source>
        <strain evidence="17">DSM 16959</strain>
    </source>
</reference>
<comment type="subcellular location">
    <subcellularLocation>
        <location evidence="1 11">Cell outer membrane</location>
        <topology evidence="1 11">Multi-pass membrane protein</topology>
    </subcellularLocation>
</comment>
<evidence type="ECO:0000256" key="7">
    <source>
        <dbReference type="ARBA" id="ARBA00023065"/>
    </source>
</evidence>
<evidence type="ECO:0000256" key="3">
    <source>
        <dbReference type="ARBA" id="ARBA00022452"/>
    </source>
</evidence>
<evidence type="ECO:0000256" key="2">
    <source>
        <dbReference type="ARBA" id="ARBA00022448"/>
    </source>
</evidence>
<dbReference type="Pfam" id="PF00593">
    <property type="entry name" value="TonB_dep_Rec_b-barrel"/>
    <property type="match status" value="1"/>
</dbReference>
<evidence type="ECO:0000259" key="15">
    <source>
        <dbReference type="Pfam" id="PF07715"/>
    </source>
</evidence>
<dbReference type="PANTHER" id="PTHR32552">
    <property type="entry name" value="FERRICHROME IRON RECEPTOR-RELATED"/>
    <property type="match status" value="1"/>
</dbReference>
<dbReference type="InterPro" id="IPR000531">
    <property type="entry name" value="Beta-barrel_TonB"/>
</dbReference>
<evidence type="ECO:0000256" key="9">
    <source>
        <dbReference type="ARBA" id="ARBA00023136"/>
    </source>
</evidence>
<organism evidence="16 17">
    <name type="scientific">Denitratisoma oestradiolicum</name>
    <dbReference type="NCBI Taxonomy" id="311182"/>
    <lineage>
        <taxon>Bacteria</taxon>
        <taxon>Pseudomonadati</taxon>
        <taxon>Pseudomonadota</taxon>
        <taxon>Betaproteobacteria</taxon>
        <taxon>Nitrosomonadales</taxon>
        <taxon>Sterolibacteriaceae</taxon>
        <taxon>Denitratisoma</taxon>
    </lineage>
</organism>
<evidence type="ECO:0000256" key="4">
    <source>
        <dbReference type="ARBA" id="ARBA00022496"/>
    </source>
</evidence>
<dbReference type="RefSeq" id="WP_145771546.1">
    <property type="nucleotide sequence ID" value="NZ_LR778301.1"/>
</dbReference>
<keyword evidence="6" id="KW-0408">Iron</keyword>